<gene>
    <name evidence="3" type="ORF">ETSY2_26200</name>
</gene>
<evidence type="ECO:0000313" key="3">
    <source>
        <dbReference type="EMBL" id="ETX04878.1"/>
    </source>
</evidence>
<keyword evidence="4" id="KW-1185">Reference proteome</keyword>
<dbReference type="AlphaFoldDB" id="W4M3Y3"/>
<protein>
    <recommendedName>
        <fullName evidence="2">Amidase domain-containing protein</fullName>
    </recommendedName>
</protein>
<organism evidence="3 4">
    <name type="scientific">Candidatus Entotheonella gemina</name>
    <dbReference type="NCBI Taxonomy" id="1429439"/>
    <lineage>
        <taxon>Bacteria</taxon>
        <taxon>Pseudomonadati</taxon>
        <taxon>Nitrospinota/Tectimicrobiota group</taxon>
        <taxon>Candidatus Tectimicrobiota</taxon>
        <taxon>Candidatus Entotheonellia</taxon>
        <taxon>Candidatus Entotheonellales</taxon>
        <taxon>Candidatus Entotheonellaceae</taxon>
        <taxon>Candidatus Entotheonella</taxon>
    </lineage>
</organism>
<dbReference type="Gene3D" id="3.90.1300.10">
    <property type="entry name" value="Amidase signature (AS) domain"/>
    <property type="match status" value="1"/>
</dbReference>
<dbReference type="Pfam" id="PF01425">
    <property type="entry name" value="Amidase"/>
    <property type="match status" value="1"/>
</dbReference>
<sequence>LETIEVREPDVKAFVTMNIDRARQDADDATERYRAGKPLSLVDGMPFGVKDIYETVDMPTQMNSPVYEGWQGIRDAAHVYAMRRGGALILGKTTTTEFASAAPPPTRNPFDVSRTAGGSSSGSSAAVGAAMLPAASGSQVRGSIVRPAGFCANYALKPTFGALNRGGGHSLSPSQSVLGTHAGSLEDCWRTAFYISSTAGGDPGQPGLFGQPTIESPRKPQRVIRLETRGWDETTEATRAAFEQCLGELAQAGVEVVSRRDEPRVEELEQALYRIPEFIFDVLAYEARWPLADYNERFPGKLSQAIIERHERSLHITPETYRELLAERENLRSLYASLKDMADACILLRSAGPATPYPNIGDPVYGDVCHRLSRLRLLPCPCWQSRGCQWGCSTWAGRTMTTTSPVKAAGWPTPFNWVQVKLSPKASSATGKSAWHFPT</sequence>
<name>W4M3Y3_9BACT</name>
<dbReference type="EMBL" id="AZHX01001095">
    <property type="protein sequence ID" value="ETX04878.1"/>
    <property type="molecule type" value="Genomic_DNA"/>
</dbReference>
<evidence type="ECO:0000256" key="1">
    <source>
        <dbReference type="SAM" id="MobiDB-lite"/>
    </source>
</evidence>
<dbReference type="Proteomes" id="UP000019140">
    <property type="component" value="Unassembled WGS sequence"/>
</dbReference>
<feature type="domain" description="Amidase" evidence="2">
    <location>
        <begin position="3"/>
        <end position="344"/>
    </location>
</feature>
<dbReference type="PANTHER" id="PTHR11895:SF151">
    <property type="entry name" value="GLUTAMYL-TRNA(GLN) AMIDOTRANSFERASE SUBUNIT A"/>
    <property type="match status" value="1"/>
</dbReference>
<evidence type="ECO:0000313" key="4">
    <source>
        <dbReference type="Proteomes" id="UP000019140"/>
    </source>
</evidence>
<dbReference type="SUPFAM" id="SSF75304">
    <property type="entry name" value="Amidase signature (AS) enzymes"/>
    <property type="match status" value="1"/>
</dbReference>
<reference evidence="3 4" key="1">
    <citation type="journal article" date="2014" name="Nature">
        <title>An environmental bacterial taxon with a large and distinct metabolic repertoire.</title>
        <authorList>
            <person name="Wilson M.C."/>
            <person name="Mori T."/>
            <person name="Ruckert C."/>
            <person name="Uria A.R."/>
            <person name="Helf M.J."/>
            <person name="Takada K."/>
            <person name="Gernert C."/>
            <person name="Steffens U.A."/>
            <person name="Heycke N."/>
            <person name="Schmitt S."/>
            <person name="Rinke C."/>
            <person name="Helfrich E.J."/>
            <person name="Brachmann A.O."/>
            <person name="Gurgui C."/>
            <person name="Wakimoto T."/>
            <person name="Kracht M."/>
            <person name="Crusemann M."/>
            <person name="Hentschel U."/>
            <person name="Abe I."/>
            <person name="Matsunaga S."/>
            <person name="Kalinowski J."/>
            <person name="Takeyama H."/>
            <person name="Piel J."/>
        </authorList>
    </citation>
    <scope>NUCLEOTIDE SEQUENCE [LARGE SCALE GENOMIC DNA]</scope>
    <source>
        <strain evidence="4">TSY2</strain>
    </source>
</reference>
<accession>W4M3Y3</accession>
<dbReference type="PANTHER" id="PTHR11895">
    <property type="entry name" value="TRANSAMIDASE"/>
    <property type="match status" value="1"/>
</dbReference>
<dbReference type="HOGENOM" id="CLU_623357_0_0_7"/>
<feature type="non-terminal residue" evidence="3">
    <location>
        <position position="1"/>
    </location>
</feature>
<dbReference type="InterPro" id="IPR036928">
    <property type="entry name" value="AS_sf"/>
</dbReference>
<dbReference type="InterPro" id="IPR000120">
    <property type="entry name" value="Amidase"/>
</dbReference>
<proteinExistence type="predicted"/>
<comment type="caution">
    <text evidence="3">The sequence shown here is derived from an EMBL/GenBank/DDBJ whole genome shotgun (WGS) entry which is preliminary data.</text>
</comment>
<evidence type="ECO:0000259" key="2">
    <source>
        <dbReference type="Pfam" id="PF01425"/>
    </source>
</evidence>
<dbReference type="InterPro" id="IPR023631">
    <property type="entry name" value="Amidase_dom"/>
</dbReference>
<dbReference type="GO" id="GO:0003824">
    <property type="term" value="F:catalytic activity"/>
    <property type="evidence" value="ECO:0007669"/>
    <property type="project" value="InterPro"/>
</dbReference>
<feature type="region of interest" description="Disordered" evidence="1">
    <location>
        <begin position="98"/>
        <end position="119"/>
    </location>
</feature>